<dbReference type="Proteomes" id="UP001596282">
    <property type="component" value="Unassembled WGS sequence"/>
</dbReference>
<organism evidence="2 3">
    <name type="scientific">Lactiplantibacillus daowaiensis</name>
    <dbReference type="NCBI Taxonomy" id="2559918"/>
    <lineage>
        <taxon>Bacteria</taxon>
        <taxon>Bacillati</taxon>
        <taxon>Bacillota</taxon>
        <taxon>Bacilli</taxon>
        <taxon>Lactobacillales</taxon>
        <taxon>Lactobacillaceae</taxon>
        <taxon>Lactiplantibacillus</taxon>
    </lineage>
</organism>
<evidence type="ECO:0000313" key="3">
    <source>
        <dbReference type="Proteomes" id="UP001596282"/>
    </source>
</evidence>
<accession>A0ABW1S203</accession>
<protein>
    <recommendedName>
        <fullName evidence="4">Cardiolipin synthase N-terminal domain-containing protein</fullName>
    </recommendedName>
</protein>
<feature type="transmembrane region" description="Helical" evidence="1">
    <location>
        <begin position="6"/>
        <end position="25"/>
    </location>
</feature>
<sequence>MEITVNFIIGTSGLLALICFWQTVVSFRHGHQTLMAWIWLIAGLLFTGLAGFFIWAMIPLWTSL</sequence>
<dbReference type="RefSeq" id="WP_137628048.1">
    <property type="nucleotide sequence ID" value="NZ_BJDJ01000005.1"/>
</dbReference>
<dbReference type="EMBL" id="JBHSSC010000041">
    <property type="protein sequence ID" value="MFC6181766.1"/>
    <property type="molecule type" value="Genomic_DNA"/>
</dbReference>
<evidence type="ECO:0000256" key="1">
    <source>
        <dbReference type="SAM" id="Phobius"/>
    </source>
</evidence>
<gene>
    <name evidence="2" type="ORF">ACFP5Y_11075</name>
</gene>
<feature type="transmembrane region" description="Helical" evidence="1">
    <location>
        <begin position="37"/>
        <end position="58"/>
    </location>
</feature>
<keyword evidence="1" id="KW-1133">Transmembrane helix</keyword>
<evidence type="ECO:0008006" key="4">
    <source>
        <dbReference type="Google" id="ProtNLM"/>
    </source>
</evidence>
<reference evidence="3" key="1">
    <citation type="journal article" date="2019" name="Int. J. Syst. Evol. Microbiol.">
        <title>The Global Catalogue of Microorganisms (GCM) 10K type strain sequencing project: providing services to taxonomists for standard genome sequencing and annotation.</title>
        <authorList>
            <consortium name="The Broad Institute Genomics Platform"/>
            <consortium name="The Broad Institute Genome Sequencing Center for Infectious Disease"/>
            <person name="Wu L."/>
            <person name="Ma J."/>
        </authorList>
    </citation>
    <scope>NUCLEOTIDE SEQUENCE [LARGE SCALE GENOMIC DNA]</scope>
    <source>
        <strain evidence="3">CCM 8933</strain>
    </source>
</reference>
<comment type="caution">
    <text evidence="2">The sequence shown here is derived from an EMBL/GenBank/DDBJ whole genome shotgun (WGS) entry which is preliminary data.</text>
</comment>
<evidence type="ECO:0000313" key="2">
    <source>
        <dbReference type="EMBL" id="MFC6181766.1"/>
    </source>
</evidence>
<keyword evidence="1" id="KW-0472">Membrane</keyword>
<keyword evidence="1" id="KW-0812">Transmembrane</keyword>
<name>A0ABW1S203_9LACO</name>
<keyword evidence="3" id="KW-1185">Reference proteome</keyword>
<proteinExistence type="predicted"/>